<dbReference type="Gene3D" id="1.10.30.10">
    <property type="entry name" value="High mobility group box domain"/>
    <property type="match status" value="1"/>
</dbReference>
<evidence type="ECO:0000256" key="1">
    <source>
        <dbReference type="PROSITE-ProRule" id="PRU00267"/>
    </source>
</evidence>
<feature type="region of interest" description="Disordered" evidence="2">
    <location>
        <begin position="69"/>
        <end position="141"/>
    </location>
</feature>
<protein>
    <recommendedName>
        <fullName evidence="3">HMG box domain-containing protein</fullName>
    </recommendedName>
</protein>
<evidence type="ECO:0000313" key="4">
    <source>
        <dbReference type="EMBL" id="RAK82322.1"/>
    </source>
</evidence>
<dbReference type="SMART" id="SM00398">
    <property type="entry name" value="HMG"/>
    <property type="match status" value="1"/>
</dbReference>
<dbReference type="AlphaFoldDB" id="A0A8G1W3C5"/>
<dbReference type="GO" id="GO:0005634">
    <property type="term" value="C:nucleus"/>
    <property type="evidence" value="ECO:0007669"/>
    <property type="project" value="UniProtKB-UniRule"/>
</dbReference>
<dbReference type="InterPro" id="IPR009071">
    <property type="entry name" value="HMG_box_dom"/>
</dbReference>
<dbReference type="EMBL" id="KZ824622">
    <property type="protein sequence ID" value="RAK82322.1"/>
    <property type="molecule type" value="Genomic_DNA"/>
</dbReference>
<dbReference type="PROSITE" id="PS50118">
    <property type="entry name" value="HMG_BOX_2"/>
    <property type="match status" value="1"/>
</dbReference>
<dbReference type="Pfam" id="PF00505">
    <property type="entry name" value="HMG_box"/>
    <property type="match status" value="1"/>
</dbReference>
<feature type="compositionally biased region" description="Basic residues" evidence="2">
    <location>
        <begin position="110"/>
        <end position="124"/>
    </location>
</feature>
<feature type="domain" description="HMG box" evidence="3">
    <location>
        <begin position="267"/>
        <end position="333"/>
    </location>
</feature>
<organism evidence="4 5">
    <name type="scientific">Aspergillus fijiensis CBS 313.89</name>
    <dbReference type="NCBI Taxonomy" id="1448319"/>
    <lineage>
        <taxon>Eukaryota</taxon>
        <taxon>Fungi</taxon>
        <taxon>Dikarya</taxon>
        <taxon>Ascomycota</taxon>
        <taxon>Pezizomycotina</taxon>
        <taxon>Eurotiomycetes</taxon>
        <taxon>Eurotiomycetidae</taxon>
        <taxon>Eurotiales</taxon>
        <taxon>Aspergillaceae</taxon>
        <taxon>Aspergillus</taxon>
    </lineage>
</organism>
<dbReference type="GO" id="GO:0003677">
    <property type="term" value="F:DNA binding"/>
    <property type="evidence" value="ECO:0007669"/>
    <property type="project" value="UniProtKB-UniRule"/>
</dbReference>
<dbReference type="InterPro" id="IPR036910">
    <property type="entry name" value="HMG_box_dom_sf"/>
</dbReference>
<keyword evidence="1" id="KW-0238">DNA-binding</keyword>
<dbReference type="GeneID" id="63860985"/>
<gene>
    <name evidence="4" type="ORF">BO72DRAFT_443756</name>
</gene>
<evidence type="ECO:0000313" key="5">
    <source>
        <dbReference type="Proteomes" id="UP000249789"/>
    </source>
</evidence>
<feature type="DNA-binding region" description="HMG box" evidence="1">
    <location>
        <begin position="267"/>
        <end position="333"/>
    </location>
</feature>
<dbReference type="SUPFAM" id="SSF47095">
    <property type="entry name" value="HMG-box"/>
    <property type="match status" value="1"/>
</dbReference>
<reference evidence="4 5" key="1">
    <citation type="submission" date="2018-02" db="EMBL/GenBank/DDBJ databases">
        <title>The genomes of Aspergillus section Nigri reveals drivers in fungal speciation.</title>
        <authorList>
            <consortium name="DOE Joint Genome Institute"/>
            <person name="Vesth T.C."/>
            <person name="Nybo J."/>
            <person name="Theobald S."/>
            <person name="Brandl J."/>
            <person name="Frisvad J.C."/>
            <person name="Nielsen K.F."/>
            <person name="Lyhne E.K."/>
            <person name="Kogle M.E."/>
            <person name="Kuo A."/>
            <person name="Riley R."/>
            <person name="Clum A."/>
            <person name="Nolan M."/>
            <person name="Lipzen A."/>
            <person name="Salamov A."/>
            <person name="Henrissat B."/>
            <person name="Wiebenga A."/>
            <person name="De vries R.P."/>
            <person name="Grigoriev I.V."/>
            <person name="Mortensen U.H."/>
            <person name="Andersen M.R."/>
            <person name="Baker S.E."/>
        </authorList>
    </citation>
    <scope>NUCLEOTIDE SEQUENCE [LARGE SCALE GENOMIC DNA]</scope>
    <source>
        <strain evidence="4 5">CBS 313.89</strain>
    </source>
</reference>
<proteinExistence type="predicted"/>
<keyword evidence="1" id="KW-0539">Nucleus</keyword>
<dbReference type="CDD" id="cd00084">
    <property type="entry name" value="HMG-box_SF"/>
    <property type="match status" value="1"/>
</dbReference>
<dbReference type="Proteomes" id="UP000249789">
    <property type="component" value="Unassembled WGS sequence"/>
</dbReference>
<sequence>MPAKLVRQGGVFLQHLNISDAFSRPVRQMISHAHVQRLSMLSRGRFIGPIAARAPVLSRGLTNTYATAAEAKSSEPKAAKSIPKVRKVQATESKETAKVKKPKAQTGKTKVTKKAAKKATKKERKPREKKPLTPEEEEKLTLREKKKQIKECKALCLTPPQLYPTTVYAVARAEAGKQISKEGLHMKGIYMINEIQERILSLRAEQTEEYARIAEENKKLNEKIMADWIKSYTPAQIRDANKARRKLTKLTGKRQSRLTLIDDPRLVARPLHPYAHFTKNRFQDPHIASLPMSERSPRISAEWKALAPEERKAYDQAYREDKERYLREYREVYGDEPPKLPKAQRE</sequence>
<evidence type="ECO:0000259" key="3">
    <source>
        <dbReference type="PROSITE" id="PS50118"/>
    </source>
</evidence>
<dbReference type="VEuPathDB" id="FungiDB:BO72DRAFT_443756"/>
<evidence type="ECO:0000256" key="2">
    <source>
        <dbReference type="SAM" id="MobiDB-lite"/>
    </source>
</evidence>
<accession>A0A8G1W3C5</accession>
<name>A0A8G1W3C5_9EURO</name>
<dbReference type="OrthoDB" id="1919336at2759"/>
<keyword evidence="5" id="KW-1185">Reference proteome</keyword>
<dbReference type="RefSeq" id="XP_040806332.1">
    <property type="nucleotide sequence ID" value="XM_040943652.1"/>
</dbReference>
<feature type="compositionally biased region" description="Basic and acidic residues" evidence="2">
    <location>
        <begin position="125"/>
        <end position="141"/>
    </location>
</feature>